<dbReference type="SUPFAM" id="SSF103481">
    <property type="entry name" value="Multidrug resistance efflux transporter EmrE"/>
    <property type="match status" value="1"/>
</dbReference>
<dbReference type="GO" id="GO:0022857">
    <property type="term" value="F:transmembrane transporter activity"/>
    <property type="evidence" value="ECO:0007669"/>
    <property type="project" value="InterPro"/>
</dbReference>
<name>A0A7S8MUR7_9MICO</name>
<accession>A0A7S8MUR7</accession>
<protein>
    <submittedName>
        <fullName evidence="9">QacE family quaternary ammonium compound efflux SMR transporter</fullName>
    </submittedName>
</protein>
<keyword evidence="5 8" id="KW-1133">Transmembrane helix</keyword>
<dbReference type="EMBL" id="CP064760">
    <property type="protein sequence ID" value="QPE03522.1"/>
    <property type="molecule type" value="Genomic_DNA"/>
</dbReference>
<gene>
    <name evidence="9" type="ORF">IT882_09145</name>
</gene>
<evidence type="ECO:0000256" key="2">
    <source>
        <dbReference type="ARBA" id="ARBA00022448"/>
    </source>
</evidence>
<evidence type="ECO:0000256" key="1">
    <source>
        <dbReference type="ARBA" id="ARBA00004651"/>
    </source>
</evidence>
<evidence type="ECO:0000256" key="4">
    <source>
        <dbReference type="ARBA" id="ARBA00022692"/>
    </source>
</evidence>
<keyword evidence="4 7" id="KW-0812">Transmembrane</keyword>
<organism evidence="9 10">
    <name type="scientific">Microbacterium schleiferi</name>
    <dbReference type="NCBI Taxonomy" id="69362"/>
    <lineage>
        <taxon>Bacteria</taxon>
        <taxon>Bacillati</taxon>
        <taxon>Actinomycetota</taxon>
        <taxon>Actinomycetes</taxon>
        <taxon>Micrococcales</taxon>
        <taxon>Microbacteriaceae</taxon>
        <taxon>Microbacterium</taxon>
    </lineage>
</organism>
<evidence type="ECO:0000256" key="7">
    <source>
        <dbReference type="RuleBase" id="RU003942"/>
    </source>
</evidence>
<dbReference type="RefSeq" id="WP_195691624.1">
    <property type="nucleotide sequence ID" value="NZ_CP064760.1"/>
</dbReference>
<feature type="transmembrane region" description="Helical" evidence="8">
    <location>
        <begin position="56"/>
        <end position="78"/>
    </location>
</feature>
<dbReference type="KEGG" id="msf:IT882_09145"/>
<dbReference type="Proteomes" id="UP000594480">
    <property type="component" value="Chromosome"/>
</dbReference>
<reference evidence="9 10" key="1">
    <citation type="submission" date="2020-11" db="EMBL/GenBank/DDBJ databases">
        <title>Amino acid is mineralized and recycled by bacteria in oceanic microbiome.</title>
        <authorList>
            <person name="Zheng L.Y."/>
        </authorList>
    </citation>
    <scope>NUCLEOTIDE SEQUENCE [LARGE SCALE GENOMIC DNA]</scope>
    <source>
        <strain evidence="9 10">A32-1</strain>
    </source>
</reference>
<evidence type="ECO:0000313" key="9">
    <source>
        <dbReference type="EMBL" id="QPE03522.1"/>
    </source>
</evidence>
<keyword evidence="10" id="KW-1185">Reference proteome</keyword>
<comment type="subcellular location">
    <subcellularLocation>
        <location evidence="1 7">Cell membrane</location>
        <topology evidence="1 7">Multi-pass membrane protein</topology>
    </subcellularLocation>
</comment>
<feature type="transmembrane region" description="Helical" evidence="8">
    <location>
        <begin position="30"/>
        <end position="49"/>
    </location>
</feature>
<evidence type="ECO:0000256" key="3">
    <source>
        <dbReference type="ARBA" id="ARBA00022475"/>
    </source>
</evidence>
<dbReference type="InterPro" id="IPR045324">
    <property type="entry name" value="Small_multidrug_res"/>
</dbReference>
<proteinExistence type="inferred from homology"/>
<keyword evidence="3" id="KW-1003">Cell membrane</keyword>
<keyword evidence="2" id="KW-0813">Transport</keyword>
<dbReference type="GO" id="GO:0005886">
    <property type="term" value="C:plasma membrane"/>
    <property type="evidence" value="ECO:0007669"/>
    <property type="project" value="UniProtKB-SubCell"/>
</dbReference>
<evidence type="ECO:0000256" key="5">
    <source>
        <dbReference type="ARBA" id="ARBA00022989"/>
    </source>
</evidence>
<dbReference type="InterPro" id="IPR037185">
    <property type="entry name" value="EmrE-like"/>
</dbReference>
<evidence type="ECO:0000256" key="6">
    <source>
        <dbReference type="ARBA" id="ARBA00023136"/>
    </source>
</evidence>
<feature type="transmembrane region" description="Helical" evidence="8">
    <location>
        <begin position="84"/>
        <end position="104"/>
    </location>
</feature>
<dbReference type="InterPro" id="IPR000390">
    <property type="entry name" value="Small_drug/metabolite_transptr"/>
</dbReference>
<sequence length="122" mass="12359">MTKWLYLIGAILLEVGGTLSLRLAVDSAIWFVGVGVGYVGAFACLTLLLRAGAPIGLTYGVWAASGVALTAVLAAILFGDPLTWLMSLGIVIVIAGVFLVEVGAGAANGAARRAASDPENAQ</sequence>
<evidence type="ECO:0000256" key="8">
    <source>
        <dbReference type="SAM" id="Phobius"/>
    </source>
</evidence>
<dbReference type="AlphaFoldDB" id="A0A7S8MUR7"/>
<comment type="similarity">
    <text evidence="7">Belongs to the drug/metabolite transporter (DMT) superfamily. Small multidrug resistance (SMR) (TC 2.A.7.1) family.</text>
</comment>
<dbReference type="PANTHER" id="PTHR30561">
    <property type="entry name" value="SMR FAMILY PROTON-DEPENDENT DRUG EFFLUX TRANSPORTER SUGE"/>
    <property type="match status" value="1"/>
</dbReference>
<keyword evidence="6 8" id="KW-0472">Membrane</keyword>
<dbReference type="Pfam" id="PF00893">
    <property type="entry name" value="Multi_Drug_Res"/>
    <property type="match status" value="1"/>
</dbReference>
<evidence type="ECO:0000313" key="10">
    <source>
        <dbReference type="Proteomes" id="UP000594480"/>
    </source>
</evidence>
<dbReference type="Gene3D" id="1.10.3730.20">
    <property type="match status" value="1"/>
</dbReference>
<dbReference type="PANTHER" id="PTHR30561:SF1">
    <property type="entry name" value="MULTIDRUG TRANSPORTER EMRE"/>
    <property type="match status" value="1"/>
</dbReference>